<sequence>MFAITPAEWALLVVWVTGIVAAAYATWGDVPLVRRLLLLAVAIFVPVLGSIAAFVFALLRFKQNRSTGLENEAR</sequence>
<comment type="caution">
    <text evidence="2">The sequence shown here is derived from an EMBL/GenBank/DDBJ whole genome shotgun (WGS) entry which is preliminary data.</text>
</comment>
<proteinExistence type="predicted"/>
<reference evidence="2" key="1">
    <citation type="journal article" date="2014" name="Int. J. Syst. Evol. Microbiol.">
        <title>Complete genome sequence of Corynebacterium casei LMG S-19264T (=DSM 44701T), isolated from a smear-ripened cheese.</title>
        <authorList>
            <consortium name="US DOE Joint Genome Institute (JGI-PGF)"/>
            <person name="Walter F."/>
            <person name="Albersmeier A."/>
            <person name="Kalinowski J."/>
            <person name="Ruckert C."/>
        </authorList>
    </citation>
    <scope>NUCLEOTIDE SEQUENCE</scope>
    <source>
        <strain evidence="2">JCM 3051</strain>
    </source>
</reference>
<dbReference type="EMBL" id="BMPT01000002">
    <property type="protein sequence ID" value="GGM15491.1"/>
    <property type="molecule type" value="Genomic_DNA"/>
</dbReference>
<protein>
    <submittedName>
        <fullName evidence="2">Uncharacterized protein</fullName>
    </submittedName>
</protein>
<evidence type="ECO:0000313" key="2">
    <source>
        <dbReference type="EMBL" id="GGM15491.1"/>
    </source>
</evidence>
<keyword evidence="1" id="KW-1133">Transmembrane helix</keyword>
<dbReference type="Proteomes" id="UP000655589">
    <property type="component" value="Unassembled WGS sequence"/>
</dbReference>
<dbReference type="AlphaFoldDB" id="A0A8H9GFR3"/>
<organism evidence="2 3">
    <name type="scientific">Promicromonospora citrea</name>
    <dbReference type="NCBI Taxonomy" id="43677"/>
    <lineage>
        <taxon>Bacteria</taxon>
        <taxon>Bacillati</taxon>
        <taxon>Actinomycetota</taxon>
        <taxon>Actinomycetes</taxon>
        <taxon>Micrococcales</taxon>
        <taxon>Promicromonosporaceae</taxon>
        <taxon>Promicromonospora</taxon>
    </lineage>
</organism>
<keyword evidence="3" id="KW-1185">Reference proteome</keyword>
<evidence type="ECO:0000313" key="3">
    <source>
        <dbReference type="Proteomes" id="UP000655589"/>
    </source>
</evidence>
<feature type="transmembrane region" description="Helical" evidence="1">
    <location>
        <begin position="7"/>
        <end position="25"/>
    </location>
</feature>
<gene>
    <name evidence="2" type="ORF">GCM10010102_08870</name>
</gene>
<name>A0A8H9GFR3_9MICO</name>
<accession>A0A8H9GFR3</accession>
<evidence type="ECO:0000256" key="1">
    <source>
        <dbReference type="SAM" id="Phobius"/>
    </source>
</evidence>
<keyword evidence="1" id="KW-0812">Transmembrane</keyword>
<keyword evidence="1" id="KW-0472">Membrane</keyword>
<reference evidence="2" key="2">
    <citation type="submission" date="2020-09" db="EMBL/GenBank/DDBJ databases">
        <authorList>
            <person name="Sun Q."/>
            <person name="Ohkuma M."/>
        </authorList>
    </citation>
    <scope>NUCLEOTIDE SEQUENCE</scope>
    <source>
        <strain evidence="2">JCM 3051</strain>
    </source>
</reference>
<feature type="transmembrane region" description="Helical" evidence="1">
    <location>
        <begin position="37"/>
        <end position="59"/>
    </location>
</feature>